<comment type="caution">
    <text evidence="9">The sequence shown here is derived from an EMBL/GenBank/DDBJ whole genome shotgun (WGS) entry which is preliminary data.</text>
</comment>
<comment type="subcellular location">
    <subcellularLocation>
        <location evidence="2">Secreted</location>
    </subcellularLocation>
</comment>
<feature type="domain" description="Glycoside hydrolase family 5" evidence="8">
    <location>
        <begin position="22"/>
        <end position="316"/>
    </location>
</feature>
<gene>
    <name evidence="9" type="ORF">HNR15_001669</name>
</gene>
<dbReference type="GO" id="GO:0005576">
    <property type="term" value="C:extracellular region"/>
    <property type="evidence" value="ECO:0007669"/>
    <property type="project" value="UniProtKB-SubCell"/>
</dbReference>
<protein>
    <recommendedName>
        <fullName evidence="3">mannan endo-1,4-beta-mannosidase</fullName>
        <ecNumber evidence="3">3.2.1.78</ecNumber>
    </recommendedName>
</protein>
<keyword evidence="7 9" id="KW-0326">Glycosidase</keyword>
<dbReference type="PANTHER" id="PTHR31451:SF39">
    <property type="entry name" value="MANNAN ENDO-1,4-BETA-MANNOSIDASE 1"/>
    <property type="match status" value="1"/>
</dbReference>
<dbReference type="GO" id="GO:0016985">
    <property type="term" value="F:mannan endo-1,4-beta-mannosidase activity"/>
    <property type="evidence" value="ECO:0007669"/>
    <property type="project" value="UniProtKB-EC"/>
</dbReference>
<dbReference type="InterPro" id="IPR045053">
    <property type="entry name" value="MAN-like"/>
</dbReference>
<accession>A0A853DAZ4</accession>
<evidence type="ECO:0000256" key="2">
    <source>
        <dbReference type="ARBA" id="ARBA00004613"/>
    </source>
</evidence>
<keyword evidence="6 9" id="KW-0378">Hydrolase</keyword>
<sequence length="395" mass="44302">MTSASALTREPIPSTTPYADRYVGVSKGQFVLNGRNIRFGGANNYYLHQKSHYAIDALLSDAAAMGLSVIRAWAFADGISPMYAALQPRPYVYNEAAFDSLDYAVWKAGQLGIRLVLVLTNNWKDYGGMQQYVSWFLHSNAAIDHDKFYTNREIVECYKAYAQHVIQRRNRYTGLAYNQDPTIMTFELANEPRNRSDPSGATILAWVEEMSAWFKSLAPRQLVAIGDEGFYGRETSRDYPYSNYEGNHWEPLLAVPHVDYGTVHLYPAAWGETPSGRRRVDPVAWGTTWITDHLRDGKRIGKPVVIEEFGLQVNAHDGIATERARTAGYAAWTDAVQAHGGAGDQFWLLASRVGSGSYYPDYDGFTMFWDNRASNKTNEAAHVLSTHAKHMSGRA</sequence>
<dbReference type="Gene3D" id="3.20.20.80">
    <property type="entry name" value="Glycosidases"/>
    <property type="match status" value="1"/>
</dbReference>
<dbReference type="EMBL" id="JACCFW010000001">
    <property type="protein sequence ID" value="NYJ74706.1"/>
    <property type="molecule type" value="Genomic_DNA"/>
</dbReference>
<dbReference type="AlphaFoldDB" id="A0A853DAZ4"/>
<keyword evidence="4" id="KW-0964">Secreted</keyword>
<reference evidence="9 10" key="1">
    <citation type="submission" date="2020-07" db="EMBL/GenBank/DDBJ databases">
        <title>Sequencing the genomes of 1000 actinobacteria strains.</title>
        <authorList>
            <person name="Klenk H.-P."/>
        </authorList>
    </citation>
    <scope>NUCLEOTIDE SEQUENCE [LARGE SCALE GENOMIC DNA]</scope>
    <source>
        <strain evidence="9 10">DSM 29531</strain>
    </source>
</reference>
<dbReference type="InterPro" id="IPR001547">
    <property type="entry name" value="Glyco_hydro_5"/>
</dbReference>
<organism evidence="9 10">
    <name type="scientific">Allobranchiibius huperziae</name>
    <dbReference type="NCBI Taxonomy" id="1874116"/>
    <lineage>
        <taxon>Bacteria</taxon>
        <taxon>Bacillati</taxon>
        <taxon>Actinomycetota</taxon>
        <taxon>Actinomycetes</taxon>
        <taxon>Micrococcales</taxon>
        <taxon>Dermacoccaceae</taxon>
        <taxon>Allobranchiibius</taxon>
    </lineage>
</organism>
<keyword evidence="5" id="KW-0732">Signal</keyword>
<keyword evidence="10" id="KW-1185">Reference proteome</keyword>
<dbReference type="PANTHER" id="PTHR31451">
    <property type="match status" value="1"/>
</dbReference>
<dbReference type="Pfam" id="PF26410">
    <property type="entry name" value="GH5_mannosidase"/>
    <property type="match status" value="1"/>
</dbReference>
<name>A0A853DAZ4_9MICO</name>
<evidence type="ECO:0000256" key="7">
    <source>
        <dbReference type="ARBA" id="ARBA00023295"/>
    </source>
</evidence>
<evidence type="ECO:0000313" key="9">
    <source>
        <dbReference type="EMBL" id="NYJ74706.1"/>
    </source>
</evidence>
<comment type="catalytic activity">
    <reaction evidence="1">
        <text>Random hydrolysis of (1-&gt;4)-beta-D-mannosidic linkages in mannans, galactomannans and glucomannans.</text>
        <dbReference type="EC" id="3.2.1.78"/>
    </reaction>
</comment>
<dbReference type="GO" id="GO:0000272">
    <property type="term" value="P:polysaccharide catabolic process"/>
    <property type="evidence" value="ECO:0007669"/>
    <property type="project" value="InterPro"/>
</dbReference>
<proteinExistence type="predicted"/>
<evidence type="ECO:0000313" key="10">
    <source>
        <dbReference type="Proteomes" id="UP000571817"/>
    </source>
</evidence>
<dbReference type="Proteomes" id="UP000571817">
    <property type="component" value="Unassembled WGS sequence"/>
</dbReference>
<evidence type="ECO:0000256" key="4">
    <source>
        <dbReference type="ARBA" id="ARBA00022525"/>
    </source>
</evidence>
<dbReference type="SUPFAM" id="SSF51445">
    <property type="entry name" value="(Trans)glycosidases"/>
    <property type="match status" value="1"/>
</dbReference>
<evidence type="ECO:0000256" key="5">
    <source>
        <dbReference type="ARBA" id="ARBA00022729"/>
    </source>
</evidence>
<dbReference type="EC" id="3.2.1.78" evidence="3"/>
<evidence type="ECO:0000256" key="1">
    <source>
        <dbReference type="ARBA" id="ARBA00001678"/>
    </source>
</evidence>
<evidence type="ECO:0000259" key="8">
    <source>
        <dbReference type="Pfam" id="PF26410"/>
    </source>
</evidence>
<dbReference type="RefSeq" id="WP_179480795.1">
    <property type="nucleotide sequence ID" value="NZ_JACCFW010000001.1"/>
</dbReference>
<evidence type="ECO:0000256" key="3">
    <source>
        <dbReference type="ARBA" id="ARBA00012706"/>
    </source>
</evidence>
<evidence type="ECO:0000256" key="6">
    <source>
        <dbReference type="ARBA" id="ARBA00022801"/>
    </source>
</evidence>
<dbReference type="InterPro" id="IPR017853">
    <property type="entry name" value="GH"/>
</dbReference>